<dbReference type="Proteomes" id="UP000176893">
    <property type="component" value="Unassembled WGS sequence"/>
</dbReference>
<proteinExistence type="predicted"/>
<dbReference type="STRING" id="1802661.A2649_00225"/>
<gene>
    <name evidence="2" type="ORF">A2649_00225</name>
</gene>
<organism evidence="2 3">
    <name type="scientific">Candidatus Yanofskybacteria bacterium RIFCSPHIGHO2_01_FULL_41_26</name>
    <dbReference type="NCBI Taxonomy" id="1802661"/>
    <lineage>
        <taxon>Bacteria</taxon>
        <taxon>Candidatus Yanofskyibacteriota</taxon>
    </lineage>
</organism>
<name>A0A1F8ECI5_9BACT</name>
<sequence length="115" mass="13758">MENYVATQYPTEHEEFKNEIERLKKRNEELVKDVMRQSARASEAEETLKRWRTELEIVAEQKGHNLCWMWIPRLLKATIGQIEKYPDPDNVTRAEFELGCKAYQDDIFGPPQRRF</sequence>
<evidence type="ECO:0008006" key="4">
    <source>
        <dbReference type="Google" id="ProtNLM"/>
    </source>
</evidence>
<protein>
    <recommendedName>
        <fullName evidence="4">Nucleotide exchange factor GrpE</fullName>
    </recommendedName>
</protein>
<reference evidence="2 3" key="1">
    <citation type="journal article" date="2016" name="Nat. Commun.">
        <title>Thousands of microbial genomes shed light on interconnected biogeochemical processes in an aquifer system.</title>
        <authorList>
            <person name="Anantharaman K."/>
            <person name="Brown C.T."/>
            <person name="Hug L.A."/>
            <person name="Sharon I."/>
            <person name="Castelle C.J."/>
            <person name="Probst A.J."/>
            <person name="Thomas B.C."/>
            <person name="Singh A."/>
            <person name="Wilkins M.J."/>
            <person name="Karaoz U."/>
            <person name="Brodie E.L."/>
            <person name="Williams K.H."/>
            <person name="Hubbard S.S."/>
            <person name="Banfield J.F."/>
        </authorList>
    </citation>
    <scope>NUCLEOTIDE SEQUENCE [LARGE SCALE GENOMIC DNA]</scope>
</reference>
<evidence type="ECO:0000313" key="2">
    <source>
        <dbReference type="EMBL" id="OGM98611.1"/>
    </source>
</evidence>
<comment type="caution">
    <text evidence="2">The sequence shown here is derived from an EMBL/GenBank/DDBJ whole genome shotgun (WGS) entry which is preliminary data.</text>
</comment>
<evidence type="ECO:0000313" key="3">
    <source>
        <dbReference type="Proteomes" id="UP000176893"/>
    </source>
</evidence>
<keyword evidence="1" id="KW-0175">Coiled coil</keyword>
<dbReference type="EMBL" id="MGJB01000012">
    <property type="protein sequence ID" value="OGM98611.1"/>
    <property type="molecule type" value="Genomic_DNA"/>
</dbReference>
<dbReference type="AlphaFoldDB" id="A0A1F8ECI5"/>
<evidence type="ECO:0000256" key="1">
    <source>
        <dbReference type="SAM" id="Coils"/>
    </source>
</evidence>
<accession>A0A1F8ECI5</accession>
<feature type="coiled-coil region" evidence="1">
    <location>
        <begin position="13"/>
        <end position="61"/>
    </location>
</feature>